<reference evidence="1" key="1">
    <citation type="submission" date="2019-03" db="EMBL/GenBank/DDBJ databases">
        <title>Single cell metagenomics reveals metabolic interactions within the superorganism composed of flagellate Streblomastix strix and complex community of Bacteroidetes bacteria on its surface.</title>
        <authorList>
            <person name="Treitli S.C."/>
            <person name="Kolisko M."/>
            <person name="Husnik F."/>
            <person name="Keeling P."/>
            <person name="Hampl V."/>
        </authorList>
    </citation>
    <scope>NUCLEOTIDE SEQUENCE</scope>
    <source>
        <strain evidence="1">STM</strain>
    </source>
</reference>
<dbReference type="AlphaFoldDB" id="A0A5J4SCQ4"/>
<protein>
    <submittedName>
        <fullName evidence="1">Uncharacterized protein</fullName>
    </submittedName>
</protein>
<sequence length="629" mass="71104">MKRLQTLLLLLLTACMVLAGNYKGFKASVYTRAYEVEKMKDLHWLDSTWTIISSQIKVDKIYLETHRDLLIVPDATLEQAKKYFLDKGIEVGGGITYTIDESNNFETFCYSNPEHRKKVQEIAEHTARHFDDFILDDFFFTSCKSDIEIKAKGALSWTEYRTKLMTKAGEELVIKPAKKVNPKVKVIIKYPNWYDHFQGLGFDLSTGPAIFDGVWTGTETRDPSSAQHLQNYLSYNIVRYFDNLRPGHNFGGWVDAGGSGMGMDRYAEQLWLSVFAKAPEVALFAYNQLIGVALQPETHRAPWQGQGTSFDYDEMMKPVALTGGQAIVPTTLARAAGVTFEKIDNFAHKLGNPIGIKSYKPFHSLGDDFLQNYLGMIGLPMDMYSEFPTDQKVVLLTEQAKYDLGIVDKIKKQLQKGGDVVITSSLLNAIPEKIADIAELRASDLKALVNDFGYSGKSDKDILIPQVRYQTNDAWEVLSAGRPLTNGVSGYPMLLRAPYSKGNLYVMTIPDDFGNLYDLPEGVLNTFRQTLSKDLDIRIEAPAKVGLFLYDNGTFIVESFLDKPVTIQIIANENINSLNDIIDGSVIEKLVNRRPVNFFWQMRNAEKTNTFRVTLMPHSYRVFEKKFTK</sequence>
<dbReference type="PROSITE" id="PS51257">
    <property type="entry name" value="PROKAR_LIPOPROTEIN"/>
    <property type="match status" value="1"/>
</dbReference>
<dbReference type="EMBL" id="SNRY01000244">
    <property type="protein sequence ID" value="KAA6343939.1"/>
    <property type="molecule type" value="Genomic_DNA"/>
</dbReference>
<accession>A0A5J4SCQ4</accession>
<evidence type="ECO:0000313" key="1">
    <source>
        <dbReference type="EMBL" id="KAA6343939.1"/>
    </source>
</evidence>
<gene>
    <name evidence="1" type="ORF">EZS27_008406</name>
</gene>
<proteinExistence type="predicted"/>
<name>A0A5J4SCQ4_9ZZZZ</name>
<organism evidence="1">
    <name type="scientific">termite gut metagenome</name>
    <dbReference type="NCBI Taxonomy" id="433724"/>
    <lineage>
        <taxon>unclassified sequences</taxon>
        <taxon>metagenomes</taxon>
        <taxon>organismal metagenomes</taxon>
    </lineage>
</organism>
<comment type="caution">
    <text evidence="1">The sequence shown here is derived from an EMBL/GenBank/DDBJ whole genome shotgun (WGS) entry which is preliminary data.</text>
</comment>